<name>A0A5P2CXD6_STRVZ</name>
<dbReference type="Pfam" id="PF08447">
    <property type="entry name" value="PAS_3"/>
    <property type="match status" value="1"/>
</dbReference>
<evidence type="ECO:0000259" key="2">
    <source>
        <dbReference type="SMART" id="SM00331"/>
    </source>
</evidence>
<evidence type="ECO:0000313" key="3">
    <source>
        <dbReference type="EMBL" id="QES46930.1"/>
    </source>
</evidence>
<dbReference type="SUPFAM" id="SSF55785">
    <property type="entry name" value="PYP-like sensor domain (PAS domain)"/>
    <property type="match status" value="1"/>
</dbReference>
<feature type="domain" description="PPM-type phosphatase" evidence="2">
    <location>
        <begin position="303"/>
        <end position="518"/>
    </location>
</feature>
<dbReference type="Gene3D" id="3.30.450.20">
    <property type="entry name" value="PAS domain"/>
    <property type="match status" value="2"/>
</dbReference>
<gene>
    <name evidence="3" type="ORF">DEJ50_02765</name>
</gene>
<sequence length="535" mass="57119">MNSDSVLSGEPGCPEVEAVQRILDVLPASVVLLTPLRDRDGEVEDYRIEAASPVAVDVAGRTGKELVGRRVLETYPTVAGTALWSGYLDALTTGTRFESESFTYREVLPAVPAESVYSVRAARLGGRLIVSWLRLDTDDREARRLADMQRLGNLGWAGWDLVAPAATWSDQVYAIFGRDPAEGPMSLEELPRQVLPGDTAALAAAVRRLLSEGGAIDQPFRIMAGDAARYLRIVAEARTDADGTPVEVHGFFQDLTAQRDVEVALRDSERAVLLQRGMLEAERTLAARLQNALLPIPEQSLELAGLCVDVAYVPSDSGLNVGGDWYSAIELPDGSALFVVGDVAGHGLDAVATMAQLRFSAKGMAITGSPLPDVLDGLNTLLLHTAQGASGATATVVMARYQPWNHQLTWVRAGHLPPLLIRDGAARFLPLPEGGLLGASSRAGHAPAVLDLRPGDHLVLYTDGLVEEPGEDMDLGLARLAEAALRLVETESTVNLAHRLAATRQDRRDDVCVLVLNVPAEPVPGPEGDGPCEAV</sequence>
<dbReference type="OrthoDB" id="7943561at2"/>
<organism evidence="3 4">
    <name type="scientific">Streptomyces venezuelae</name>
    <dbReference type="NCBI Taxonomy" id="54571"/>
    <lineage>
        <taxon>Bacteria</taxon>
        <taxon>Bacillati</taxon>
        <taxon>Actinomycetota</taxon>
        <taxon>Actinomycetes</taxon>
        <taxon>Kitasatosporales</taxon>
        <taxon>Streptomycetaceae</taxon>
        <taxon>Streptomyces</taxon>
    </lineage>
</organism>
<evidence type="ECO:0000313" key="4">
    <source>
        <dbReference type="Proteomes" id="UP000325211"/>
    </source>
</evidence>
<dbReference type="PANTHER" id="PTHR43156">
    <property type="entry name" value="STAGE II SPORULATION PROTEIN E-RELATED"/>
    <property type="match status" value="1"/>
</dbReference>
<dbReference type="AlphaFoldDB" id="A0A5P2CXD6"/>
<dbReference type="EMBL" id="CP029190">
    <property type="protein sequence ID" value="QES46930.1"/>
    <property type="molecule type" value="Genomic_DNA"/>
</dbReference>
<dbReference type="InterPro" id="IPR013655">
    <property type="entry name" value="PAS_fold_3"/>
</dbReference>
<evidence type="ECO:0000256" key="1">
    <source>
        <dbReference type="ARBA" id="ARBA00022801"/>
    </source>
</evidence>
<dbReference type="PANTHER" id="PTHR43156:SF2">
    <property type="entry name" value="STAGE II SPORULATION PROTEIN E"/>
    <property type="match status" value="1"/>
</dbReference>
<dbReference type="InterPro" id="IPR035965">
    <property type="entry name" value="PAS-like_dom_sf"/>
</dbReference>
<proteinExistence type="predicted"/>
<dbReference type="InterPro" id="IPR036457">
    <property type="entry name" value="PPM-type-like_dom_sf"/>
</dbReference>
<dbReference type="GO" id="GO:0016791">
    <property type="term" value="F:phosphatase activity"/>
    <property type="evidence" value="ECO:0007669"/>
    <property type="project" value="TreeGrafter"/>
</dbReference>
<dbReference type="InterPro" id="IPR052016">
    <property type="entry name" value="Bact_Sigma-Reg"/>
</dbReference>
<dbReference type="RefSeq" id="WP_150205810.1">
    <property type="nucleotide sequence ID" value="NZ_CP029190.1"/>
</dbReference>
<dbReference type="Proteomes" id="UP000325211">
    <property type="component" value="Chromosome"/>
</dbReference>
<dbReference type="Gene3D" id="3.60.40.10">
    <property type="entry name" value="PPM-type phosphatase domain"/>
    <property type="match status" value="1"/>
</dbReference>
<dbReference type="SMART" id="SM00331">
    <property type="entry name" value="PP2C_SIG"/>
    <property type="match status" value="1"/>
</dbReference>
<dbReference type="SUPFAM" id="SSF81606">
    <property type="entry name" value="PP2C-like"/>
    <property type="match status" value="1"/>
</dbReference>
<keyword evidence="1" id="KW-0378">Hydrolase</keyword>
<reference evidence="3 4" key="1">
    <citation type="submission" date="2018-05" db="EMBL/GenBank/DDBJ databases">
        <title>Streptomyces venezuelae.</title>
        <authorList>
            <person name="Kim W."/>
            <person name="Lee N."/>
            <person name="Cho B.-K."/>
        </authorList>
    </citation>
    <scope>NUCLEOTIDE SEQUENCE [LARGE SCALE GENOMIC DNA]</scope>
    <source>
        <strain evidence="3 4">ATCC 21782</strain>
    </source>
</reference>
<dbReference type="InterPro" id="IPR001932">
    <property type="entry name" value="PPM-type_phosphatase-like_dom"/>
</dbReference>
<protein>
    <submittedName>
        <fullName evidence="3">Serine/threonine protein phosphatase</fullName>
    </submittedName>
</protein>
<dbReference type="Pfam" id="PF07228">
    <property type="entry name" value="SpoIIE"/>
    <property type="match status" value="1"/>
</dbReference>
<accession>A0A5P2CXD6</accession>